<organism evidence="1 2">
    <name type="scientific">Paenibacillus glacialis</name>
    <dbReference type="NCBI Taxonomy" id="494026"/>
    <lineage>
        <taxon>Bacteria</taxon>
        <taxon>Bacillati</taxon>
        <taxon>Bacillota</taxon>
        <taxon>Bacilli</taxon>
        <taxon>Bacillales</taxon>
        <taxon>Paenibacillaceae</taxon>
        <taxon>Paenibacillus</taxon>
    </lineage>
</organism>
<dbReference type="EMBL" id="LVJH01000027">
    <property type="protein sequence ID" value="OAB41621.1"/>
    <property type="molecule type" value="Genomic_DNA"/>
</dbReference>
<dbReference type="Gene3D" id="3.30.559.10">
    <property type="entry name" value="Chloramphenicol acetyltransferase-like domain"/>
    <property type="match status" value="1"/>
</dbReference>
<evidence type="ECO:0000313" key="2">
    <source>
        <dbReference type="Proteomes" id="UP000076967"/>
    </source>
</evidence>
<protein>
    <recommendedName>
        <fullName evidence="3">Condensation domain-containing protein</fullName>
    </recommendedName>
</protein>
<reference evidence="1 2" key="1">
    <citation type="submission" date="2016-03" db="EMBL/GenBank/DDBJ databases">
        <title>Draft genome sequence of Paenibacillus glacialis DSM 22343.</title>
        <authorList>
            <person name="Shin S.-K."/>
            <person name="Yi H."/>
        </authorList>
    </citation>
    <scope>NUCLEOTIDE SEQUENCE [LARGE SCALE GENOMIC DNA]</scope>
    <source>
        <strain evidence="1 2">DSM 22343</strain>
    </source>
</reference>
<dbReference type="STRING" id="494026.PGLA_15170"/>
<name>A0A168K6M6_9BACL</name>
<sequence>MVQTVGFIDQALSDENMRESSRQPRPPQSKTLLSYVWFLDELEPGGHVYNIADSIRIKGDLDTDKLRMAIEAVI</sequence>
<dbReference type="RefSeq" id="WP_068534163.1">
    <property type="nucleotide sequence ID" value="NZ_LVJH01000027.1"/>
</dbReference>
<evidence type="ECO:0000313" key="1">
    <source>
        <dbReference type="EMBL" id="OAB41621.1"/>
    </source>
</evidence>
<proteinExistence type="predicted"/>
<dbReference type="AlphaFoldDB" id="A0A168K6M6"/>
<dbReference type="Proteomes" id="UP000076967">
    <property type="component" value="Unassembled WGS sequence"/>
</dbReference>
<accession>A0A168K6M6</accession>
<evidence type="ECO:0008006" key="3">
    <source>
        <dbReference type="Google" id="ProtNLM"/>
    </source>
</evidence>
<dbReference type="SUPFAM" id="SSF52777">
    <property type="entry name" value="CoA-dependent acyltransferases"/>
    <property type="match status" value="1"/>
</dbReference>
<dbReference type="InterPro" id="IPR023213">
    <property type="entry name" value="CAT-like_dom_sf"/>
</dbReference>
<comment type="caution">
    <text evidence="1">The sequence shown here is derived from an EMBL/GenBank/DDBJ whole genome shotgun (WGS) entry which is preliminary data.</text>
</comment>
<gene>
    <name evidence="1" type="ORF">PGLA_15170</name>
</gene>
<keyword evidence="2" id="KW-1185">Reference proteome</keyword>